<feature type="region of interest" description="Disordered" evidence="1">
    <location>
        <begin position="1"/>
        <end position="23"/>
    </location>
</feature>
<evidence type="ECO:0000313" key="3">
    <source>
        <dbReference type="Proteomes" id="UP000656881"/>
    </source>
</evidence>
<reference evidence="3" key="1">
    <citation type="journal article" date="2019" name="Int. J. Syst. Evol. Microbiol.">
        <title>The Global Catalogue of Microorganisms (GCM) 10K type strain sequencing project: providing services to taxonomists for standard genome sequencing and annotation.</title>
        <authorList>
            <consortium name="The Broad Institute Genomics Platform"/>
            <consortium name="The Broad Institute Genome Sequencing Center for Infectious Disease"/>
            <person name="Wu L."/>
            <person name="Ma J."/>
        </authorList>
    </citation>
    <scope>NUCLEOTIDE SEQUENCE [LARGE SCALE GENOMIC DNA]</scope>
    <source>
        <strain evidence="3">CGMCC 4.7349</strain>
    </source>
</reference>
<feature type="region of interest" description="Disordered" evidence="1">
    <location>
        <begin position="156"/>
        <end position="180"/>
    </location>
</feature>
<proteinExistence type="predicted"/>
<gene>
    <name evidence="2" type="ORF">GCM10012286_36210</name>
</gene>
<dbReference type="EMBL" id="BMNG01000007">
    <property type="protein sequence ID" value="GGO46097.1"/>
    <property type="molecule type" value="Genomic_DNA"/>
</dbReference>
<feature type="compositionally biased region" description="Basic and acidic residues" evidence="1">
    <location>
        <begin position="284"/>
        <end position="297"/>
    </location>
</feature>
<dbReference type="Proteomes" id="UP000656881">
    <property type="component" value="Unassembled WGS sequence"/>
</dbReference>
<comment type="caution">
    <text evidence="2">The sequence shown here is derived from an EMBL/GenBank/DDBJ whole genome shotgun (WGS) entry which is preliminary data.</text>
</comment>
<feature type="region of interest" description="Disordered" evidence="1">
    <location>
        <begin position="474"/>
        <end position="500"/>
    </location>
</feature>
<protein>
    <submittedName>
        <fullName evidence="2">Uncharacterized protein</fullName>
    </submittedName>
</protein>
<sequence length="835" mass="87524">MAALPAQGGHRRFGEPPGLRAHAEGIEPDGVVEQFGAALARQRQDGLRSGDQARRVDVSYGECEPVHDAGRRPVGREPGRVRQVFDLHRPAAGVLSRLGGLPRRSGRGHLIAPRRGHCGLCPVSLARDDGDRVGPASGQDTFGGVGLAFLGEADSQPAGGLRTEETPPAGLLPDRLPQQRDGLRPVADEPLEIAAEQRRLGAVALPRGARAVVVRGLAGGAGHVGRAGRAGRVGRVGRVGRGPEQPEIPYNGGQFRQMSRAGPARRSVLGERYRLFRTSGQGAADREDQAGRGDARSVRGTAQDPLGDIHGRAGPAAEEQHQRVCAVQRGQVAGSGRFGSQGGEFVGGAGGIAVGPAAVLGERDLKGQPCVRLGRLGACPFQDLPGLRDVTELDQRAGQRDGGGARPVKRAAREAAGEFGVVPVGRLGRERQQIGVDRAVGVQLPAGAVDLVRLRHGQGARGEEGAREAAAAQQGQPLACGRAQHRPAQPHQDLASGLGGADEAPCFEAFDDVRGHLLQDGQGQWFAEGDGVEGIALYGAEAVQLAVEQLGKSGRHGQRAAPPPQAARLLEPAGHAGVPDQFGHEQRVSAGPPEQEVHGGPRRLAVHQRAYEPSGVGAAERCQVQALQVLVLPQRDDGVGHLQAGAGGDHQAQAPVGGQTQDQGRGPLVEAVDVVDDEHRGALSGAAAQFAPDQAIRAAVVQRGFHAAQSAEHAEGNPASRLGRRGPDDFEPGGVEQARHRGEQCRLSHSGGPDHRRAPFGQYGSRYLFLFVILGDQHSGTQVVRHCFSPVQFPRTAFRTATQARPTAPRHRGCGPRPSQLGACGHGDAWDSYLK</sequence>
<feature type="region of interest" description="Disordered" evidence="1">
    <location>
        <begin position="709"/>
        <end position="758"/>
    </location>
</feature>
<feature type="region of interest" description="Disordered" evidence="1">
    <location>
        <begin position="575"/>
        <end position="600"/>
    </location>
</feature>
<feature type="region of interest" description="Disordered" evidence="1">
    <location>
        <begin position="278"/>
        <end position="323"/>
    </location>
</feature>
<name>A0ABQ2M2U7_9ACTN</name>
<organism evidence="2 3">
    <name type="scientific">Streptomyces lasiicapitis</name>
    <dbReference type="NCBI Taxonomy" id="1923961"/>
    <lineage>
        <taxon>Bacteria</taxon>
        <taxon>Bacillati</taxon>
        <taxon>Actinomycetota</taxon>
        <taxon>Actinomycetes</taxon>
        <taxon>Kitasatosporales</taxon>
        <taxon>Streptomycetaceae</taxon>
        <taxon>Streptomyces</taxon>
    </lineage>
</organism>
<feature type="region of interest" description="Disordered" evidence="1">
    <location>
        <begin position="234"/>
        <end position="264"/>
    </location>
</feature>
<evidence type="ECO:0000313" key="2">
    <source>
        <dbReference type="EMBL" id="GGO46097.1"/>
    </source>
</evidence>
<keyword evidence="3" id="KW-1185">Reference proteome</keyword>
<feature type="region of interest" description="Disordered" evidence="1">
    <location>
        <begin position="800"/>
        <end position="821"/>
    </location>
</feature>
<evidence type="ECO:0000256" key="1">
    <source>
        <dbReference type="SAM" id="MobiDB-lite"/>
    </source>
</evidence>
<feature type="compositionally biased region" description="Basic and acidic residues" evidence="1">
    <location>
        <begin position="737"/>
        <end position="757"/>
    </location>
</feature>
<accession>A0ABQ2M2U7</accession>